<gene>
    <name evidence="1" type="ORF">KGQ19_06080</name>
</gene>
<evidence type="ECO:0008006" key="3">
    <source>
        <dbReference type="Google" id="ProtNLM"/>
    </source>
</evidence>
<comment type="caution">
    <text evidence="1">The sequence shown here is derived from an EMBL/GenBank/DDBJ whole genome shotgun (WGS) entry which is preliminary data.</text>
</comment>
<evidence type="ECO:0000313" key="2">
    <source>
        <dbReference type="Proteomes" id="UP000730482"/>
    </source>
</evidence>
<protein>
    <recommendedName>
        <fullName evidence="3">Immunity protein 35 domain-containing protein</fullName>
    </recommendedName>
</protein>
<dbReference type="EMBL" id="JAAFYZ010000013">
    <property type="protein sequence ID" value="MBS2546430.1"/>
    <property type="molecule type" value="Genomic_DNA"/>
</dbReference>
<organism evidence="1 2">
    <name type="scientific">Catenulispora pinistramenti</name>
    <dbReference type="NCBI Taxonomy" id="2705254"/>
    <lineage>
        <taxon>Bacteria</taxon>
        <taxon>Bacillati</taxon>
        <taxon>Actinomycetota</taxon>
        <taxon>Actinomycetes</taxon>
        <taxon>Catenulisporales</taxon>
        <taxon>Catenulisporaceae</taxon>
        <taxon>Catenulispora</taxon>
    </lineage>
</organism>
<keyword evidence="2" id="KW-1185">Reference proteome</keyword>
<accession>A0ABS5KK29</accession>
<evidence type="ECO:0000313" key="1">
    <source>
        <dbReference type="EMBL" id="MBS2546430.1"/>
    </source>
</evidence>
<sequence length="109" mass="12107">MASPNAAKTAALHQRLTAHARRWPQITEIKVRWRAGYAYIDAVLADDDDGDLQLCRLKDTGHPELWGFALFTYSNERYEDNILPTSLPFGSPEAALDCAAGLYLGDPKT</sequence>
<proteinExistence type="predicted"/>
<dbReference type="RefSeq" id="WP_212008079.1">
    <property type="nucleotide sequence ID" value="NZ_JAAFYZ010000013.1"/>
</dbReference>
<dbReference type="Proteomes" id="UP000730482">
    <property type="component" value="Unassembled WGS sequence"/>
</dbReference>
<name>A0ABS5KK29_9ACTN</name>
<reference evidence="1 2" key="1">
    <citation type="submission" date="2020-02" db="EMBL/GenBank/DDBJ databases">
        <title>Acidophilic actinobacteria isolated from forest soil.</title>
        <authorList>
            <person name="Golinska P."/>
        </authorList>
    </citation>
    <scope>NUCLEOTIDE SEQUENCE [LARGE SCALE GENOMIC DNA]</scope>
    <source>
        <strain evidence="1 2">NL8</strain>
    </source>
</reference>